<proteinExistence type="predicted"/>
<name>A0AAU7K987_9SPHI</name>
<gene>
    <name evidence="2" type="ORF">ABEG20_05115</name>
</gene>
<dbReference type="RefSeq" id="WP_406826313.1">
    <property type="nucleotide sequence ID" value="NZ_CP157485.1"/>
</dbReference>
<dbReference type="AlphaFoldDB" id="A0AAU7K987"/>
<dbReference type="EMBL" id="CP157485">
    <property type="protein sequence ID" value="XBO48980.1"/>
    <property type="molecule type" value="Genomic_DNA"/>
</dbReference>
<dbReference type="InterPro" id="IPR046621">
    <property type="entry name" value="DUF6734"/>
</dbReference>
<protein>
    <submittedName>
        <fullName evidence="2">DUF6734 family protein</fullName>
    </submittedName>
</protein>
<evidence type="ECO:0000259" key="1">
    <source>
        <dbReference type="Pfam" id="PF20508"/>
    </source>
</evidence>
<sequence>MKIVQSLWSKPGQKNEATKFSDMNKCGWLDKKYNYYSWALSALQFKKFYEKVELVTDKDGYDLLINRMKLPYTDVKVVLDDLNDYHPDLFALGKVYAYGMQDEPFIHVDADIYIWDKFSEQLEKSSLVCQHKEHGKFHSDFYTGIFMEMASCFDFYPEVLDKSINKYGNIISVNAGIIGGQNHEFFKGYTEKVFEFVNRNIKHLNKIDVRLSNTVFEQFFFHALAEEQGETINYFFEEFVFFWNAIADFTGVPDKIKYIHTCGALKHDKHIVDALEYRLQADYPEVYYNINNLIRTNQI</sequence>
<reference evidence="2" key="1">
    <citation type="submission" date="2024-05" db="EMBL/GenBank/DDBJ databases">
        <authorList>
            <person name="Kim S."/>
            <person name="Heo J."/>
            <person name="Choi H."/>
            <person name="Choi Y."/>
            <person name="Kwon S.-W."/>
            <person name="Kim Y."/>
        </authorList>
    </citation>
    <scope>NUCLEOTIDE SEQUENCE</scope>
    <source>
        <strain evidence="2">KACC 23697</strain>
    </source>
</reference>
<organism evidence="2">
    <name type="scientific">Pedobacter sp. KACC 23697</name>
    <dbReference type="NCBI Taxonomy" id="3149230"/>
    <lineage>
        <taxon>Bacteria</taxon>
        <taxon>Pseudomonadati</taxon>
        <taxon>Bacteroidota</taxon>
        <taxon>Sphingobacteriia</taxon>
        <taxon>Sphingobacteriales</taxon>
        <taxon>Sphingobacteriaceae</taxon>
        <taxon>Pedobacter</taxon>
    </lineage>
</organism>
<evidence type="ECO:0000313" key="2">
    <source>
        <dbReference type="EMBL" id="XBO48980.1"/>
    </source>
</evidence>
<accession>A0AAU7K987</accession>
<dbReference type="Pfam" id="PF20508">
    <property type="entry name" value="DUF6734"/>
    <property type="match status" value="1"/>
</dbReference>
<feature type="domain" description="DUF6734" evidence="1">
    <location>
        <begin position="1"/>
        <end position="292"/>
    </location>
</feature>